<keyword evidence="4" id="KW-0749">Sporulation</keyword>
<gene>
    <name evidence="8" type="ORF">ACFP0N_07780</name>
</gene>
<evidence type="ECO:0000256" key="4">
    <source>
        <dbReference type="ARBA" id="ARBA00022969"/>
    </source>
</evidence>
<reference evidence="9" key="1">
    <citation type="journal article" date="2019" name="Int. J. Syst. Evol. Microbiol.">
        <title>The Global Catalogue of Microorganisms (GCM) 10K type strain sequencing project: providing services to taxonomists for standard genome sequencing and annotation.</title>
        <authorList>
            <consortium name="The Broad Institute Genomics Platform"/>
            <consortium name="The Broad Institute Genome Sequencing Center for Infectious Disease"/>
            <person name="Wu L."/>
            <person name="Ma J."/>
        </authorList>
    </citation>
    <scope>NUCLEOTIDE SEQUENCE [LARGE SCALE GENOMIC DNA]</scope>
    <source>
        <strain evidence="9">CGMCC 4.1469</strain>
    </source>
</reference>
<organism evidence="8 9">
    <name type="scientific">Kitasatospora aburaviensis</name>
    <dbReference type="NCBI Taxonomy" id="67265"/>
    <lineage>
        <taxon>Bacteria</taxon>
        <taxon>Bacillati</taxon>
        <taxon>Actinomycetota</taxon>
        <taxon>Actinomycetes</taxon>
        <taxon>Kitasatosporales</taxon>
        <taxon>Streptomycetaceae</taxon>
        <taxon>Kitasatospora</taxon>
    </lineage>
</organism>
<dbReference type="EMBL" id="JBHSOD010000006">
    <property type="protein sequence ID" value="MFC5884872.1"/>
    <property type="molecule type" value="Genomic_DNA"/>
</dbReference>
<evidence type="ECO:0000256" key="6">
    <source>
        <dbReference type="ARBA" id="ARBA00023306"/>
    </source>
</evidence>
<dbReference type="InterPro" id="IPR038658">
    <property type="entry name" value="SsgB_sf"/>
</dbReference>
<name>A0ABW1ESD2_9ACTN</name>
<evidence type="ECO:0000256" key="7">
    <source>
        <dbReference type="SAM" id="MobiDB-lite"/>
    </source>
</evidence>
<evidence type="ECO:0000313" key="8">
    <source>
        <dbReference type="EMBL" id="MFC5884872.1"/>
    </source>
</evidence>
<protein>
    <submittedName>
        <fullName evidence="8">SsgA family sporulation/cell division regulator</fullName>
    </submittedName>
</protein>
<dbReference type="InterPro" id="IPR006776">
    <property type="entry name" value="SsgB"/>
</dbReference>
<feature type="region of interest" description="Disordered" evidence="7">
    <location>
        <begin position="48"/>
        <end position="84"/>
    </location>
</feature>
<dbReference type="RefSeq" id="WP_313763980.1">
    <property type="nucleotide sequence ID" value="NZ_BAAAVH010000034.1"/>
</dbReference>
<proteinExistence type="inferred from homology"/>
<dbReference type="Gene3D" id="2.30.31.20">
    <property type="entry name" value="Sporulation-specific cell division protein SsgB"/>
    <property type="match status" value="1"/>
</dbReference>
<keyword evidence="5" id="KW-0717">Septation</keyword>
<evidence type="ECO:0000256" key="2">
    <source>
        <dbReference type="ARBA" id="ARBA00009323"/>
    </source>
</evidence>
<dbReference type="Pfam" id="PF04686">
    <property type="entry name" value="SsgA"/>
    <property type="match status" value="1"/>
</dbReference>
<evidence type="ECO:0000313" key="9">
    <source>
        <dbReference type="Proteomes" id="UP001596067"/>
    </source>
</evidence>
<evidence type="ECO:0000256" key="5">
    <source>
        <dbReference type="ARBA" id="ARBA00023210"/>
    </source>
</evidence>
<accession>A0ABW1ESD2</accession>
<comment type="subcellular location">
    <subcellularLocation>
        <location evidence="1">Cell septum</location>
    </subcellularLocation>
</comment>
<keyword evidence="6" id="KW-0131">Cell cycle</keyword>
<keyword evidence="3" id="KW-0132">Cell division</keyword>
<evidence type="ECO:0000256" key="3">
    <source>
        <dbReference type="ARBA" id="ARBA00022618"/>
    </source>
</evidence>
<comment type="similarity">
    <text evidence="2">Belongs to the SsgA family.</text>
</comment>
<sequence length="171" mass="18432">MHTPTVDETVQARLILSTHRSARLRVTLSYRPDDPLAVRMAFPAEFSLDERGDDGRGNGLGDGPAGAPGDAPADGPGDGPDPDGGRDIVWVFARHLLAAGLELPAGLGDVHIRPATGRRTMVELRAPEGTALIQFDSTDLRRFLWRSRVVVPDGEEHLFLDPDRALAELLG</sequence>
<dbReference type="Proteomes" id="UP001596067">
    <property type="component" value="Unassembled WGS sequence"/>
</dbReference>
<evidence type="ECO:0000256" key="1">
    <source>
        <dbReference type="ARBA" id="ARBA00004431"/>
    </source>
</evidence>
<comment type="caution">
    <text evidence="8">The sequence shown here is derived from an EMBL/GenBank/DDBJ whole genome shotgun (WGS) entry which is preliminary data.</text>
</comment>
<feature type="compositionally biased region" description="Gly residues" evidence="7">
    <location>
        <begin position="57"/>
        <end position="66"/>
    </location>
</feature>
<keyword evidence="9" id="KW-1185">Reference proteome</keyword>